<dbReference type="PROSITE" id="PS50817">
    <property type="entry name" value="INTEIN_N_TER"/>
    <property type="match status" value="1"/>
</dbReference>
<dbReference type="Gene3D" id="3.40.50.300">
    <property type="entry name" value="P-loop containing nucleotide triphosphate hydrolases"/>
    <property type="match status" value="1"/>
</dbReference>
<dbReference type="InterPro" id="IPR006141">
    <property type="entry name" value="Intein_N"/>
</dbReference>
<sequence>MAAKKQLSLVADPRWKAFAERYALDAARFAIEVCGMSITDQQWELFDSVSPFGSRTTVSSGHGCFAAGTEIMQADGSVIAVEDVLTGHRLMADDGINYRTVIELKRGRETMYRVTYADGTSHTVNASHALCVANGLHDPLEEVTVTEWLADPNRKRFCRRVLRESGRKPRVVELPIKSVECLGEGDYFGFTLDGNHRFLGGDGTILRNTGKTRSFAVIALWHMLCFQDSNTYLTAPKLATLQEGIWKEFSTLKELIEQGAQGWIAEYFEIKAKKVYVKGAGLRWFVTCRTAPRGSPEGMAGTHGNYLLWLADEASGIPEANLKVIAGALTDKRNRFAMASQPTRSSGFFYDSHHAWSVENGGNWNALIFNSEESILVSLEFLRDKMLEYGGRDSVEYQIKVQGRFPEHSDKYLISRKSLERRIGAPRVIAEHEPYGNMLLVDVGAGVFRDKTVAIHARVIGQGGPEAPDPRRMDAMSIPVFTNSWDWTDAAGMVAHHARELSNCTVMVDVGGQGVQFVKLLERLGVPNIIKVNWGHMNFRKEYRDRFVSQRAQCNVHLKFAVEKDRISIVDQHTKDLLDQGGRLPFGFDDKGRWTIMSKDEMKHKEGLPSPDLLDALAFGFLESAHYIQADNDVQSEAGDRKRQSVNAALEALGLAS</sequence>
<dbReference type="InterPro" id="IPR036844">
    <property type="entry name" value="Hint_dom_sf"/>
</dbReference>
<protein>
    <submittedName>
        <fullName evidence="2">Hom_end-associated Hint</fullName>
    </submittedName>
</protein>
<evidence type="ECO:0000313" key="3">
    <source>
        <dbReference type="Proteomes" id="UP000183210"/>
    </source>
</evidence>
<evidence type="ECO:0000313" key="2">
    <source>
        <dbReference type="EMBL" id="SER36326.1"/>
    </source>
</evidence>
<feature type="domain" description="Hom-end-associated Hint" evidence="1">
    <location>
        <begin position="64"/>
        <end position="133"/>
    </location>
</feature>
<reference evidence="2 3" key="1">
    <citation type="submission" date="2016-10" db="EMBL/GenBank/DDBJ databases">
        <authorList>
            <person name="Varghese N."/>
            <person name="Submissions S."/>
        </authorList>
    </citation>
    <scope>NUCLEOTIDE SEQUENCE [LARGE SCALE GENOMIC DNA]</scope>
    <source>
        <strain evidence="2 3">LMG 21974</strain>
    </source>
</reference>
<dbReference type="EMBL" id="FOEV01000018">
    <property type="protein sequence ID" value="SER36326.1"/>
    <property type="molecule type" value="Genomic_DNA"/>
</dbReference>
<evidence type="ECO:0000259" key="1">
    <source>
        <dbReference type="Pfam" id="PF05203"/>
    </source>
</evidence>
<dbReference type="Pfam" id="PF05203">
    <property type="entry name" value="Hom_end_hint"/>
    <property type="match status" value="1"/>
</dbReference>
<dbReference type="Proteomes" id="UP000183210">
    <property type="component" value="Unassembled WGS sequence"/>
</dbReference>
<comment type="caution">
    <text evidence="2">The sequence shown here is derived from an EMBL/GenBank/DDBJ whole genome shotgun (WGS) entry which is preliminary data.</text>
</comment>
<dbReference type="GeneID" id="300268724"/>
<proteinExistence type="predicted"/>
<organism evidence="2 3">
    <name type="scientific">Pseudomonas lutea</name>
    <dbReference type="NCBI Taxonomy" id="243924"/>
    <lineage>
        <taxon>Bacteria</taxon>
        <taxon>Pseudomonadati</taxon>
        <taxon>Pseudomonadota</taxon>
        <taxon>Gammaproteobacteria</taxon>
        <taxon>Pseudomonadales</taxon>
        <taxon>Pseudomonadaceae</taxon>
        <taxon>Pseudomonas</taxon>
    </lineage>
</organism>
<accession>A0A9X8MH42</accession>
<dbReference type="Gene3D" id="2.170.16.10">
    <property type="entry name" value="Hedgehog/Intein (Hint) domain"/>
    <property type="match status" value="2"/>
</dbReference>
<dbReference type="SUPFAM" id="SSF51294">
    <property type="entry name" value="Hedgehog/intein (Hint) domain"/>
    <property type="match status" value="1"/>
</dbReference>
<dbReference type="CDD" id="cd00081">
    <property type="entry name" value="Hint"/>
    <property type="match status" value="1"/>
</dbReference>
<dbReference type="InterPro" id="IPR027417">
    <property type="entry name" value="P-loop_NTPase"/>
</dbReference>
<dbReference type="AlphaFoldDB" id="A0A9X8MH42"/>
<name>A0A9X8MH42_9PSED</name>
<dbReference type="InterPro" id="IPR007868">
    <property type="entry name" value="Hom_end_hint"/>
</dbReference>
<dbReference type="Gene3D" id="3.30.420.240">
    <property type="match status" value="1"/>
</dbReference>
<dbReference type="GO" id="GO:0016539">
    <property type="term" value="P:intein-mediated protein splicing"/>
    <property type="evidence" value="ECO:0007669"/>
    <property type="project" value="InterPro"/>
</dbReference>
<dbReference type="RefSeq" id="WP_074829621.1">
    <property type="nucleotide sequence ID" value="NZ_FOEV01000018.1"/>
</dbReference>
<gene>
    <name evidence="2" type="ORF">SAMN05216409_11847</name>
</gene>